<dbReference type="Pfam" id="PF00158">
    <property type="entry name" value="Sigma54_activat"/>
    <property type="match status" value="1"/>
</dbReference>
<dbReference type="Pfam" id="PF00072">
    <property type="entry name" value="Response_reg"/>
    <property type="match status" value="1"/>
</dbReference>
<evidence type="ECO:0000256" key="6">
    <source>
        <dbReference type="ARBA" id="ARBA00023163"/>
    </source>
</evidence>
<keyword evidence="2" id="KW-0067">ATP-binding</keyword>
<dbReference type="GO" id="GO:0043565">
    <property type="term" value="F:sequence-specific DNA binding"/>
    <property type="evidence" value="ECO:0007669"/>
    <property type="project" value="InterPro"/>
</dbReference>
<evidence type="ECO:0000256" key="4">
    <source>
        <dbReference type="ARBA" id="ARBA00023015"/>
    </source>
</evidence>
<dbReference type="PANTHER" id="PTHR32071:SF99">
    <property type="entry name" value="TRANSCRIPTIONAL REGULATORY PROTEIN"/>
    <property type="match status" value="1"/>
</dbReference>
<dbReference type="InterPro" id="IPR058031">
    <property type="entry name" value="AAA_lid_NorR"/>
</dbReference>
<dbReference type="STRING" id="1165689.SAMN02927914_00074"/>
<evidence type="ECO:0000256" key="1">
    <source>
        <dbReference type="ARBA" id="ARBA00022741"/>
    </source>
</evidence>
<dbReference type="GO" id="GO:0000160">
    <property type="term" value="P:phosphorelay signal transduction system"/>
    <property type="evidence" value="ECO:0007669"/>
    <property type="project" value="UniProtKB-KW"/>
</dbReference>
<keyword evidence="10" id="KW-0238">DNA-binding</keyword>
<dbReference type="InterPro" id="IPR001789">
    <property type="entry name" value="Sig_transdc_resp-reg_receiver"/>
</dbReference>
<evidence type="ECO:0000256" key="3">
    <source>
        <dbReference type="ARBA" id="ARBA00023012"/>
    </source>
</evidence>
<evidence type="ECO:0000313" key="11">
    <source>
        <dbReference type="Proteomes" id="UP000198588"/>
    </source>
</evidence>
<dbReference type="PROSITE" id="PS50110">
    <property type="entry name" value="RESPONSE_REGULATORY"/>
    <property type="match status" value="1"/>
</dbReference>
<feature type="domain" description="Sigma-54 factor interaction" evidence="8">
    <location>
        <begin position="136"/>
        <end position="365"/>
    </location>
</feature>
<gene>
    <name evidence="10" type="ORF">SAMN02927914_00074</name>
</gene>
<dbReference type="AlphaFoldDB" id="A0A1G5V097"/>
<dbReference type="InterPro" id="IPR002078">
    <property type="entry name" value="Sigma_54_int"/>
</dbReference>
<evidence type="ECO:0000259" key="8">
    <source>
        <dbReference type="PROSITE" id="PS50045"/>
    </source>
</evidence>
<evidence type="ECO:0000313" key="10">
    <source>
        <dbReference type="EMBL" id="SDA38796.1"/>
    </source>
</evidence>
<dbReference type="Gene3D" id="1.10.8.60">
    <property type="match status" value="1"/>
</dbReference>
<dbReference type="RefSeq" id="WP_091574607.1">
    <property type="nucleotide sequence ID" value="NZ_FMXM01000002.1"/>
</dbReference>
<dbReference type="OrthoDB" id="9762726at2"/>
<dbReference type="GO" id="GO:0005524">
    <property type="term" value="F:ATP binding"/>
    <property type="evidence" value="ECO:0007669"/>
    <property type="project" value="UniProtKB-KW"/>
</dbReference>
<dbReference type="SMART" id="SM00382">
    <property type="entry name" value="AAA"/>
    <property type="match status" value="1"/>
</dbReference>
<keyword evidence="1" id="KW-0547">Nucleotide-binding</keyword>
<reference evidence="10 11" key="1">
    <citation type="submission" date="2016-10" db="EMBL/GenBank/DDBJ databases">
        <authorList>
            <person name="de Groot N.N."/>
        </authorList>
    </citation>
    <scope>NUCLEOTIDE SEQUENCE [LARGE SCALE GENOMIC DNA]</scope>
    <source>
        <strain evidence="10 11">CGMCC 1.12097</strain>
    </source>
</reference>
<dbReference type="EMBL" id="FMXM01000002">
    <property type="protein sequence ID" value="SDA38796.1"/>
    <property type="molecule type" value="Genomic_DNA"/>
</dbReference>
<keyword evidence="6" id="KW-0804">Transcription</keyword>
<dbReference type="FunFam" id="3.40.50.300:FF:000006">
    <property type="entry name" value="DNA-binding transcriptional regulator NtrC"/>
    <property type="match status" value="1"/>
</dbReference>
<dbReference type="Proteomes" id="UP000198588">
    <property type="component" value="Unassembled WGS sequence"/>
</dbReference>
<dbReference type="SMART" id="SM00448">
    <property type="entry name" value="REC"/>
    <property type="match status" value="1"/>
</dbReference>
<keyword evidence="3" id="KW-0902">Two-component regulatory system</keyword>
<dbReference type="CDD" id="cd00009">
    <property type="entry name" value="AAA"/>
    <property type="match status" value="1"/>
</dbReference>
<keyword evidence="5" id="KW-0010">Activator</keyword>
<protein>
    <submittedName>
        <fullName evidence="10">DNA-binding transcriptional response regulator, NtrC family, contains REC, AAA-type ATPase, and a Fis-type DNA-binding domains</fullName>
    </submittedName>
</protein>
<dbReference type="SUPFAM" id="SSF52540">
    <property type="entry name" value="P-loop containing nucleoside triphosphate hydrolases"/>
    <property type="match status" value="1"/>
</dbReference>
<dbReference type="GO" id="GO:0006355">
    <property type="term" value="P:regulation of DNA-templated transcription"/>
    <property type="evidence" value="ECO:0007669"/>
    <property type="project" value="InterPro"/>
</dbReference>
<evidence type="ECO:0000256" key="7">
    <source>
        <dbReference type="PROSITE-ProRule" id="PRU00169"/>
    </source>
</evidence>
<organism evidence="10 11">
    <name type="scientific">Mesorhizobium qingshengii</name>
    <dbReference type="NCBI Taxonomy" id="1165689"/>
    <lineage>
        <taxon>Bacteria</taxon>
        <taxon>Pseudomonadati</taxon>
        <taxon>Pseudomonadota</taxon>
        <taxon>Alphaproteobacteria</taxon>
        <taxon>Hyphomicrobiales</taxon>
        <taxon>Phyllobacteriaceae</taxon>
        <taxon>Mesorhizobium</taxon>
    </lineage>
</organism>
<dbReference type="InterPro" id="IPR002197">
    <property type="entry name" value="HTH_Fis"/>
</dbReference>
<dbReference type="SUPFAM" id="SSF46689">
    <property type="entry name" value="Homeodomain-like"/>
    <property type="match status" value="1"/>
</dbReference>
<feature type="domain" description="Response regulatory" evidence="9">
    <location>
        <begin position="7"/>
        <end position="123"/>
    </location>
</feature>
<keyword evidence="4" id="KW-0805">Transcription regulation</keyword>
<dbReference type="CDD" id="cd00156">
    <property type="entry name" value="REC"/>
    <property type="match status" value="1"/>
</dbReference>
<evidence type="ECO:0000256" key="2">
    <source>
        <dbReference type="ARBA" id="ARBA00022840"/>
    </source>
</evidence>
<dbReference type="Gene3D" id="1.10.10.60">
    <property type="entry name" value="Homeodomain-like"/>
    <property type="match status" value="1"/>
</dbReference>
<evidence type="ECO:0000256" key="5">
    <source>
        <dbReference type="ARBA" id="ARBA00023159"/>
    </source>
</evidence>
<dbReference type="PROSITE" id="PS00688">
    <property type="entry name" value="SIGMA54_INTERACT_3"/>
    <property type="match status" value="1"/>
</dbReference>
<keyword evidence="7" id="KW-0597">Phosphoprotein</keyword>
<dbReference type="Pfam" id="PF02954">
    <property type="entry name" value="HTH_8"/>
    <property type="match status" value="1"/>
</dbReference>
<dbReference type="PANTHER" id="PTHR32071">
    <property type="entry name" value="TRANSCRIPTIONAL REGULATORY PROTEIN"/>
    <property type="match status" value="1"/>
</dbReference>
<dbReference type="InterPro" id="IPR003593">
    <property type="entry name" value="AAA+_ATPase"/>
</dbReference>
<accession>A0A1G5V097</accession>
<dbReference type="InterPro" id="IPR009057">
    <property type="entry name" value="Homeodomain-like_sf"/>
</dbReference>
<dbReference type="Gene3D" id="3.40.50.2300">
    <property type="match status" value="1"/>
</dbReference>
<dbReference type="Gene3D" id="3.40.50.300">
    <property type="entry name" value="P-loop containing nucleotide triphosphate hydrolases"/>
    <property type="match status" value="1"/>
</dbReference>
<dbReference type="InterPro" id="IPR025944">
    <property type="entry name" value="Sigma_54_int_dom_CS"/>
</dbReference>
<dbReference type="PRINTS" id="PR01590">
    <property type="entry name" value="HTHFIS"/>
</dbReference>
<name>A0A1G5V097_9HYPH</name>
<dbReference type="Pfam" id="PF25601">
    <property type="entry name" value="AAA_lid_14"/>
    <property type="match status" value="1"/>
</dbReference>
<dbReference type="SUPFAM" id="SSF52172">
    <property type="entry name" value="CheY-like"/>
    <property type="match status" value="1"/>
</dbReference>
<evidence type="ECO:0000259" key="9">
    <source>
        <dbReference type="PROSITE" id="PS50110"/>
    </source>
</evidence>
<dbReference type="PROSITE" id="PS50045">
    <property type="entry name" value="SIGMA54_INTERACT_4"/>
    <property type="match status" value="1"/>
</dbReference>
<sequence length="447" mass="49133">MQPDPARIGLVEDDPVMGGSIVQRLELEGWRVIWWRSGRDAVSGIGGLVDSLDLVICDVRLPDISGEVVFNELANQPNSPPFMFVTGYGEIDQAVRLMRSGAVDFMTKPFAMDEFLRRIAAGRRTSTAKPRLKGHFLGESRAIQSVEDLLYRYARHDLPVLITGETGSGKEVAARLLHEISARSKEPFVAVNCAAIPADLLESEIFGHEKGAFTGAQQRHLGYAERAGKGTLFLDEIGDMPLPLQAKFLRLVEDGSFNRVGGETACTFHARVVSATHRDLGQRGGPSGFREDLYFRLAVLPVTIPPLRERPEDIAWLLDRFLENAVSRSDARIRGFSALAEEAALAHPWPGNVRELRNRVERAVALSTSEWIMPGDLFPERASKVGSAAFAPLADVRDAAERRQIERALEETGGQIAKAAGLLAISRTTLWEKMTRFGLVEGPRSGS</sequence>
<proteinExistence type="predicted"/>
<dbReference type="InterPro" id="IPR027417">
    <property type="entry name" value="P-loop_NTPase"/>
</dbReference>
<dbReference type="InterPro" id="IPR011006">
    <property type="entry name" value="CheY-like_superfamily"/>
</dbReference>
<feature type="modified residue" description="4-aspartylphosphate" evidence="7">
    <location>
        <position position="58"/>
    </location>
</feature>